<name>A0ABY8FM96_9SPHN</name>
<reference evidence="1 2" key="1">
    <citation type="submission" date="2023-03" db="EMBL/GenBank/DDBJ databases">
        <title>Altererythrobacter sp. CAU 1644 isolated from sand.</title>
        <authorList>
            <person name="Kim W."/>
        </authorList>
    </citation>
    <scope>NUCLEOTIDE SEQUENCE [LARGE SCALE GENOMIC DNA]</scope>
    <source>
        <strain evidence="1 2">CAU 1644</strain>
    </source>
</reference>
<protein>
    <submittedName>
        <fullName evidence="1">Uncharacterized protein</fullName>
    </submittedName>
</protein>
<evidence type="ECO:0000313" key="2">
    <source>
        <dbReference type="Proteomes" id="UP001215827"/>
    </source>
</evidence>
<organism evidence="1 2">
    <name type="scientific">Altererythrobacter arenosus</name>
    <dbReference type="NCBI Taxonomy" id="3032592"/>
    <lineage>
        <taxon>Bacteria</taxon>
        <taxon>Pseudomonadati</taxon>
        <taxon>Pseudomonadota</taxon>
        <taxon>Alphaproteobacteria</taxon>
        <taxon>Sphingomonadales</taxon>
        <taxon>Erythrobacteraceae</taxon>
        <taxon>Altererythrobacter</taxon>
    </lineage>
</organism>
<gene>
    <name evidence="1" type="ORF">P7228_09005</name>
</gene>
<accession>A0ABY8FM96</accession>
<dbReference type="Pfam" id="PF24716">
    <property type="entry name" value="WapI"/>
    <property type="match status" value="1"/>
</dbReference>
<dbReference type="InterPro" id="IPR056510">
    <property type="entry name" value="WapI"/>
</dbReference>
<keyword evidence="2" id="KW-1185">Reference proteome</keyword>
<dbReference type="RefSeq" id="WP_278014906.1">
    <property type="nucleotide sequence ID" value="NZ_CP121106.1"/>
</dbReference>
<sequence>MAKEPAFSLSGLSIWIDGRQFPGSNDYWDANWLNLRVQMQAEGATVKCSGAILMTTDFERFRSDLRELHKNLKGYAQLAGHEPELKLILTAEQLGQINVAVEVTPDHLSQFHRFELGLDQSYLPGLLHSLDRILVEFPVLHAEN</sequence>
<dbReference type="Proteomes" id="UP001215827">
    <property type="component" value="Chromosome"/>
</dbReference>
<dbReference type="EMBL" id="CP121106">
    <property type="protein sequence ID" value="WFL76140.1"/>
    <property type="molecule type" value="Genomic_DNA"/>
</dbReference>
<proteinExistence type="predicted"/>
<evidence type="ECO:0000313" key="1">
    <source>
        <dbReference type="EMBL" id="WFL76140.1"/>
    </source>
</evidence>